<dbReference type="EnsemblProtists" id="PYU1_T000501">
    <property type="protein sequence ID" value="PYU1_T000501"/>
    <property type="gene ID" value="PYU1_G000501"/>
</dbReference>
<reference evidence="3" key="2">
    <citation type="submission" date="2010-04" db="EMBL/GenBank/DDBJ databases">
        <authorList>
            <person name="Buell R."/>
            <person name="Hamilton J."/>
            <person name="Hostetler J."/>
        </authorList>
    </citation>
    <scope>NUCLEOTIDE SEQUENCE [LARGE SCALE GENOMIC DNA]</scope>
    <source>
        <strain evidence="3">DAOM:BR144</strain>
    </source>
</reference>
<evidence type="ECO:0000313" key="3">
    <source>
        <dbReference type="Proteomes" id="UP000019132"/>
    </source>
</evidence>
<accession>K3W6B0</accession>
<feature type="compositionally biased region" description="Basic and acidic residues" evidence="1">
    <location>
        <begin position="9"/>
        <end position="18"/>
    </location>
</feature>
<dbReference type="SUPFAM" id="SSF48445">
    <property type="entry name" value="14-3-3 protein"/>
    <property type="match status" value="1"/>
</dbReference>
<dbReference type="Gene3D" id="1.20.190.20">
    <property type="entry name" value="14-3-3 domain"/>
    <property type="match status" value="1"/>
</dbReference>
<dbReference type="VEuPathDB" id="FungiDB:PYU1_G000501"/>
<keyword evidence="3" id="KW-1185">Reference proteome</keyword>
<name>K3W6B0_GLOUD</name>
<dbReference type="HOGENOM" id="CLU_2488379_0_0_1"/>
<dbReference type="InterPro" id="IPR036815">
    <property type="entry name" value="14-3-3_dom_sf"/>
</dbReference>
<feature type="region of interest" description="Disordered" evidence="1">
    <location>
        <begin position="1"/>
        <end position="25"/>
    </location>
</feature>
<organism evidence="2 3">
    <name type="scientific">Globisporangium ultimum (strain ATCC 200006 / CBS 805.95 / DAOM BR144)</name>
    <name type="common">Pythium ultimum</name>
    <dbReference type="NCBI Taxonomy" id="431595"/>
    <lineage>
        <taxon>Eukaryota</taxon>
        <taxon>Sar</taxon>
        <taxon>Stramenopiles</taxon>
        <taxon>Oomycota</taxon>
        <taxon>Peronosporomycetes</taxon>
        <taxon>Pythiales</taxon>
        <taxon>Pythiaceae</taxon>
        <taxon>Globisporangium</taxon>
    </lineage>
</organism>
<proteinExistence type="predicted"/>
<sequence>MDPAMKWPITRELEERGLRQPRTRTPSDLVNKKVQQGSIKVYREKADNELCTELVSMRNEILAIMDERLIPNSNVPESTMFYYEMKK</sequence>
<reference evidence="2" key="3">
    <citation type="submission" date="2015-02" db="UniProtKB">
        <authorList>
            <consortium name="EnsemblProtists"/>
        </authorList>
    </citation>
    <scope>IDENTIFICATION</scope>
    <source>
        <strain evidence="2">DAOM BR144</strain>
    </source>
</reference>
<dbReference type="Proteomes" id="UP000019132">
    <property type="component" value="Unassembled WGS sequence"/>
</dbReference>
<protein>
    <submittedName>
        <fullName evidence="2">Uncharacterized protein</fullName>
    </submittedName>
</protein>
<evidence type="ECO:0000256" key="1">
    <source>
        <dbReference type="SAM" id="MobiDB-lite"/>
    </source>
</evidence>
<dbReference type="AlphaFoldDB" id="K3W6B0"/>
<dbReference type="InParanoid" id="K3W6B0"/>
<dbReference type="EMBL" id="GL376636">
    <property type="status" value="NOT_ANNOTATED_CDS"/>
    <property type="molecule type" value="Genomic_DNA"/>
</dbReference>
<evidence type="ECO:0000313" key="2">
    <source>
        <dbReference type="EnsemblProtists" id="PYU1_T000501"/>
    </source>
</evidence>
<reference evidence="3" key="1">
    <citation type="journal article" date="2010" name="Genome Biol.">
        <title>Genome sequence of the necrotrophic plant pathogen Pythium ultimum reveals original pathogenicity mechanisms and effector repertoire.</title>
        <authorList>
            <person name="Levesque C.A."/>
            <person name="Brouwer H."/>
            <person name="Cano L."/>
            <person name="Hamilton J.P."/>
            <person name="Holt C."/>
            <person name="Huitema E."/>
            <person name="Raffaele S."/>
            <person name="Robideau G.P."/>
            <person name="Thines M."/>
            <person name="Win J."/>
            <person name="Zerillo M.M."/>
            <person name="Beakes G.W."/>
            <person name="Boore J.L."/>
            <person name="Busam D."/>
            <person name="Dumas B."/>
            <person name="Ferriera S."/>
            <person name="Fuerstenberg S.I."/>
            <person name="Gachon C.M."/>
            <person name="Gaulin E."/>
            <person name="Govers F."/>
            <person name="Grenville-Briggs L."/>
            <person name="Horner N."/>
            <person name="Hostetler J."/>
            <person name="Jiang R.H."/>
            <person name="Johnson J."/>
            <person name="Krajaejun T."/>
            <person name="Lin H."/>
            <person name="Meijer H.J."/>
            <person name="Moore B."/>
            <person name="Morris P."/>
            <person name="Phuntmart V."/>
            <person name="Puiu D."/>
            <person name="Shetty J."/>
            <person name="Stajich J.E."/>
            <person name="Tripathy S."/>
            <person name="Wawra S."/>
            <person name="van West P."/>
            <person name="Whitty B.R."/>
            <person name="Coutinho P.M."/>
            <person name="Henrissat B."/>
            <person name="Martin F."/>
            <person name="Thomas P.D."/>
            <person name="Tyler B.M."/>
            <person name="De Vries R.P."/>
            <person name="Kamoun S."/>
            <person name="Yandell M."/>
            <person name="Tisserat N."/>
            <person name="Buell C.R."/>
        </authorList>
    </citation>
    <scope>NUCLEOTIDE SEQUENCE</scope>
    <source>
        <strain evidence="3">DAOM:BR144</strain>
    </source>
</reference>